<dbReference type="RefSeq" id="XP_023629695.1">
    <property type="nucleotide sequence ID" value="XM_023773927.1"/>
</dbReference>
<evidence type="ECO:0000259" key="3">
    <source>
        <dbReference type="Pfam" id="PF25137"/>
    </source>
</evidence>
<dbReference type="Pfam" id="PF00465">
    <property type="entry name" value="Fe-ADH"/>
    <property type="match status" value="1"/>
</dbReference>
<dbReference type="Gene3D" id="1.20.1090.10">
    <property type="entry name" value="Dehydroquinate synthase-like - alpha domain"/>
    <property type="match status" value="1"/>
</dbReference>
<dbReference type="GO" id="GO:0005739">
    <property type="term" value="C:mitochondrion"/>
    <property type="evidence" value="ECO:0007669"/>
    <property type="project" value="TreeGrafter"/>
</dbReference>
<evidence type="ECO:0000313" key="5">
    <source>
        <dbReference type="Proteomes" id="UP000225277"/>
    </source>
</evidence>
<feature type="domain" description="Alcohol dehydrogenase iron-type/glycerol dehydrogenase GldA" evidence="2">
    <location>
        <begin position="32"/>
        <end position="198"/>
    </location>
</feature>
<dbReference type="Pfam" id="PF25137">
    <property type="entry name" value="ADH_Fe_C"/>
    <property type="match status" value="1"/>
</dbReference>
<dbReference type="InterPro" id="IPR001670">
    <property type="entry name" value="ADH_Fe/GldA"/>
</dbReference>
<evidence type="ECO:0000313" key="4">
    <source>
        <dbReference type="EMBL" id="CZT22971.1"/>
    </source>
</evidence>
<gene>
    <name evidence="4" type="ORF">RCC_08679</name>
</gene>
<dbReference type="GeneID" id="35603763"/>
<dbReference type="AlphaFoldDB" id="A0A2D3VFR2"/>
<keyword evidence="5" id="KW-1185">Reference proteome</keyword>
<dbReference type="SUPFAM" id="SSF56796">
    <property type="entry name" value="Dehydroquinate synthase-like"/>
    <property type="match status" value="1"/>
</dbReference>
<proteinExistence type="predicted"/>
<keyword evidence="1" id="KW-0560">Oxidoreductase</keyword>
<feature type="domain" description="Fe-containing alcohol dehydrogenase-like C-terminal" evidence="3">
    <location>
        <begin position="211"/>
        <end position="407"/>
    </location>
</feature>
<dbReference type="OrthoDB" id="339764at2759"/>
<name>A0A2D3VFR2_9PEZI</name>
<dbReference type="EMBL" id="FJUY01000015">
    <property type="protein sequence ID" value="CZT22971.1"/>
    <property type="molecule type" value="Genomic_DNA"/>
</dbReference>
<protein>
    <submittedName>
        <fullName evidence="4">Related to Fe-containing alcohol dehydrogenase</fullName>
    </submittedName>
</protein>
<sequence length="411" mass="44520">MTSPIDFVEEIYRPAFKDGYAYISYGLPFTTACAKHIDETFQASRVYIIASGSLARNTNHVIQLQKALGMKVVGTRIGMRPHTLWSEILEITKEAKSLDADILVTLGAGSLTDGAKIIALALANEAYTFEDLDRLHAGDDWSQQRNDIKKPELPIISIPTSLSGGEYSFLGGGTNDRTHQKHGFGHPTRGPALVILDPLLTTTTPENVWLQSGVRAVDHCVEGMCSLSSTPESDADAAAGLKLLVPGLLKCKANGQDVDARMKCQMGVIEAMKVVFQHGVPMGASHGIGHQLGPLGVGHGETSCILLPAVCAYNVGVNAERQRKVRDVLWADEDVARLFDARGLQDADLSQLLDVFIAELGMPRSLKAVGIGEDKLDLLAENSLRDRWSATNPRPLKSKEDVMEILKMVQG</sequence>
<dbReference type="PANTHER" id="PTHR11496">
    <property type="entry name" value="ALCOHOL DEHYDROGENASE"/>
    <property type="match status" value="1"/>
</dbReference>
<reference evidence="4 5" key="1">
    <citation type="submission" date="2016-03" db="EMBL/GenBank/DDBJ databases">
        <authorList>
            <person name="Ploux O."/>
        </authorList>
    </citation>
    <scope>NUCLEOTIDE SEQUENCE [LARGE SCALE GENOMIC DNA]</scope>
    <source>
        <strain evidence="4 5">URUG2</strain>
    </source>
</reference>
<dbReference type="GO" id="GO:0004022">
    <property type="term" value="F:alcohol dehydrogenase (NAD+) activity"/>
    <property type="evidence" value="ECO:0007669"/>
    <property type="project" value="TreeGrafter"/>
</dbReference>
<dbReference type="PANTHER" id="PTHR11496:SF107">
    <property type="entry name" value="ALCOHOL DEHYDROGENASE, PUTATIVE (AFU_ORTHOLOGUE AFUA_1G06800)-RELATED"/>
    <property type="match status" value="1"/>
</dbReference>
<dbReference type="Gene3D" id="3.40.50.1970">
    <property type="match status" value="1"/>
</dbReference>
<dbReference type="Proteomes" id="UP000225277">
    <property type="component" value="Unassembled WGS sequence"/>
</dbReference>
<accession>A0A2D3VFR2</accession>
<dbReference type="GO" id="GO:0046872">
    <property type="term" value="F:metal ion binding"/>
    <property type="evidence" value="ECO:0007669"/>
    <property type="project" value="InterPro"/>
</dbReference>
<evidence type="ECO:0000259" key="2">
    <source>
        <dbReference type="Pfam" id="PF00465"/>
    </source>
</evidence>
<dbReference type="InterPro" id="IPR056798">
    <property type="entry name" value="ADH_Fe_C"/>
</dbReference>
<dbReference type="InterPro" id="IPR039697">
    <property type="entry name" value="Alcohol_dehydrogenase_Fe"/>
</dbReference>
<dbReference type="CDD" id="cd08192">
    <property type="entry name" value="MAR-like"/>
    <property type="match status" value="1"/>
</dbReference>
<organism evidence="4 5">
    <name type="scientific">Ramularia collo-cygni</name>
    <dbReference type="NCBI Taxonomy" id="112498"/>
    <lineage>
        <taxon>Eukaryota</taxon>
        <taxon>Fungi</taxon>
        <taxon>Dikarya</taxon>
        <taxon>Ascomycota</taxon>
        <taxon>Pezizomycotina</taxon>
        <taxon>Dothideomycetes</taxon>
        <taxon>Dothideomycetidae</taxon>
        <taxon>Mycosphaerellales</taxon>
        <taxon>Mycosphaerellaceae</taxon>
        <taxon>Ramularia</taxon>
    </lineage>
</organism>
<evidence type="ECO:0000256" key="1">
    <source>
        <dbReference type="ARBA" id="ARBA00023002"/>
    </source>
</evidence>
<dbReference type="STRING" id="112498.A0A2D3VFR2"/>